<dbReference type="EMBL" id="ML178819">
    <property type="protein sequence ID" value="TFL03816.1"/>
    <property type="molecule type" value="Genomic_DNA"/>
</dbReference>
<dbReference type="GO" id="GO:0005096">
    <property type="term" value="F:GTPase activator activity"/>
    <property type="evidence" value="ECO:0007669"/>
    <property type="project" value="UniProtKB-KW"/>
</dbReference>
<dbReference type="SMART" id="SM00105">
    <property type="entry name" value="ArfGap"/>
    <property type="match status" value="1"/>
</dbReference>
<dbReference type="CDD" id="cd08204">
    <property type="entry name" value="ArfGap"/>
    <property type="match status" value="1"/>
</dbReference>
<proteinExistence type="predicted"/>
<dbReference type="InterPro" id="IPR001164">
    <property type="entry name" value="ArfGAP_dom"/>
</dbReference>
<name>A0A5C3QPC8_9AGAR</name>
<feature type="region of interest" description="Disordered" evidence="6">
    <location>
        <begin position="139"/>
        <end position="239"/>
    </location>
</feature>
<feature type="compositionally biased region" description="Low complexity" evidence="6">
    <location>
        <begin position="421"/>
        <end position="437"/>
    </location>
</feature>
<evidence type="ECO:0000313" key="8">
    <source>
        <dbReference type="EMBL" id="TFL03816.1"/>
    </source>
</evidence>
<evidence type="ECO:0000256" key="5">
    <source>
        <dbReference type="PROSITE-ProRule" id="PRU00288"/>
    </source>
</evidence>
<dbReference type="PANTHER" id="PTHR45705">
    <property type="entry name" value="FI20236P1"/>
    <property type="match status" value="1"/>
</dbReference>
<reference evidence="8 9" key="1">
    <citation type="journal article" date="2019" name="Nat. Ecol. Evol.">
        <title>Megaphylogeny resolves global patterns of mushroom evolution.</title>
        <authorList>
            <person name="Varga T."/>
            <person name="Krizsan K."/>
            <person name="Foldi C."/>
            <person name="Dima B."/>
            <person name="Sanchez-Garcia M."/>
            <person name="Sanchez-Ramirez S."/>
            <person name="Szollosi G.J."/>
            <person name="Szarkandi J.G."/>
            <person name="Papp V."/>
            <person name="Albert L."/>
            <person name="Andreopoulos W."/>
            <person name="Angelini C."/>
            <person name="Antonin V."/>
            <person name="Barry K.W."/>
            <person name="Bougher N.L."/>
            <person name="Buchanan P."/>
            <person name="Buyck B."/>
            <person name="Bense V."/>
            <person name="Catcheside P."/>
            <person name="Chovatia M."/>
            <person name="Cooper J."/>
            <person name="Damon W."/>
            <person name="Desjardin D."/>
            <person name="Finy P."/>
            <person name="Geml J."/>
            <person name="Haridas S."/>
            <person name="Hughes K."/>
            <person name="Justo A."/>
            <person name="Karasinski D."/>
            <person name="Kautmanova I."/>
            <person name="Kiss B."/>
            <person name="Kocsube S."/>
            <person name="Kotiranta H."/>
            <person name="LaButti K.M."/>
            <person name="Lechner B.E."/>
            <person name="Liimatainen K."/>
            <person name="Lipzen A."/>
            <person name="Lukacs Z."/>
            <person name="Mihaltcheva S."/>
            <person name="Morgado L.N."/>
            <person name="Niskanen T."/>
            <person name="Noordeloos M.E."/>
            <person name="Ohm R.A."/>
            <person name="Ortiz-Santana B."/>
            <person name="Ovrebo C."/>
            <person name="Racz N."/>
            <person name="Riley R."/>
            <person name="Savchenko A."/>
            <person name="Shiryaev A."/>
            <person name="Soop K."/>
            <person name="Spirin V."/>
            <person name="Szebenyi C."/>
            <person name="Tomsovsky M."/>
            <person name="Tulloss R.E."/>
            <person name="Uehling J."/>
            <person name="Grigoriev I.V."/>
            <person name="Vagvolgyi C."/>
            <person name="Papp T."/>
            <person name="Martin F.M."/>
            <person name="Miettinen O."/>
            <person name="Hibbett D.S."/>
            <person name="Nagy L.G."/>
        </authorList>
    </citation>
    <scope>NUCLEOTIDE SEQUENCE [LARGE SCALE GENOMIC DNA]</scope>
    <source>
        <strain evidence="8 9">CBS 309.79</strain>
    </source>
</reference>
<keyword evidence="9" id="KW-1185">Reference proteome</keyword>
<feature type="compositionally biased region" description="Low complexity" evidence="6">
    <location>
        <begin position="196"/>
        <end position="207"/>
    </location>
</feature>
<dbReference type="Gene3D" id="1.10.220.150">
    <property type="entry name" value="Arf GTPase activating protein"/>
    <property type="match status" value="1"/>
</dbReference>
<dbReference type="SUPFAM" id="SSF57863">
    <property type="entry name" value="ArfGap/RecO-like zinc finger"/>
    <property type="match status" value="1"/>
</dbReference>
<evidence type="ECO:0000259" key="7">
    <source>
        <dbReference type="PROSITE" id="PS50115"/>
    </source>
</evidence>
<dbReference type="OrthoDB" id="10266696at2759"/>
<feature type="compositionally biased region" description="Polar residues" evidence="6">
    <location>
        <begin position="143"/>
        <end position="166"/>
    </location>
</feature>
<gene>
    <name evidence="8" type="ORF">BDV98DRAFT_544262</name>
</gene>
<feature type="compositionally biased region" description="Polar residues" evidence="6">
    <location>
        <begin position="384"/>
        <end position="402"/>
    </location>
</feature>
<dbReference type="PROSITE" id="PS50115">
    <property type="entry name" value="ARFGAP"/>
    <property type="match status" value="1"/>
</dbReference>
<dbReference type="PANTHER" id="PTHR45705:SF1">
    <property type="entry name" value="FI20236P1"/>
    <property type="match status" value="1"/>
</dbReference>
<keyword evidence="3 5" id="KW-0863">Zinc-finger</keyword>
<accession>A0A5C3QPC8</accession>
<keyword evidence="1" id="KW-0343">GTPase activation</keyword>
<keyword evidence="2" id="KW-0479">Metal-binding</keyword>
<dbReference type="GO" id="GO:0008270">
    <property type="term" value="F:zinc ion binding"/>
    <property type="evidence" value="ECO:0007669"/>
    <property type="project" value="UniProtKB-KW"/>
</dbReference>
<evidence type="ECO:0000256" key="6">
    <source>
        <dbReference type="SAM" id="MobiDB-lite"/>
    </source>
</evidence>
<dbReference type="InterPro" id="IPR037278">
    <property type="entry name" value="ARFGAP/RecO"/>
</dbReference>
<feature type="compositionally biased region" description="Polar residues" evidence="6">
    <location>
        <begin position="337"/>
        <end position="358"/>
    </location>
</feature>
<feature type="domain" description="Arf-GAP" evidence="7">
    <location>
        <begin position="12"/>
        <end position="135"/>
    </location>
</feature>
<dbReference type="FunFam" id="1.10.220.150:FF:000009">
    <property type="entry name" value="stromal membrane-associated protein 1 isoform X1"/>
    <property type="match status" value="1"/>
</dbReference>
<dbReference type="InterPro" id="IPR051718">
    <property type="entry name" value="ARF_GTPase-activating"/>
</dbReference>
<dbReference type="Proteomes" id="UP000305067">
    <property type="component" value="Unassembled WGS sequence"/>
</dbReference>
<dbReference type="STRING" id="1884261.A0A5C3QPC8"/>
<dbReference type="AlphaFoldDB" id="A0A5C3QPC8"/>
<organism evidence="8 9">
    <name type="scientific">Pterulicium gracile</name>
    <dbReference type="NCBI Taxonomy" id="1884261"/>
    <lineage>
        <taxon>Eukaryota</taxon>
        <taxon>Fungi</taxon>
        <taxon>Dikarya</taxon>
        <taxon>Basidiomycota</taxon>
        <taxon>Agaricomycotina</taxon>
        <taxon>Agaricomycetes</taxon>
        <taxon>Agaricomycetidae</taxon>
        <taxon>Agaricales</taxon>
        <taxon>Pleurotineae</taxon>
        <taxon>Pterulaceae</taxon>
        <taxon>Pterulicium</taxon>
    </lineage>
</organism>
<evidence type="ECO:0000313" key="9">
    <source>
        <dbReference type="Proteomes" id="UP000305067"/>
    </source>
</evidence>
<protein>
    <submittedName>
        <fullName evidence="8">Putative GTPase activating protein for Arf-domain-containing protein</fullName>
    </submittedName>
</protein>
<dbReference type="InterPro" id="IPR038508">
    <property type="entry name" value="ArfGAP_dom_sf"/>
</dbReference>
<evidence type="ECO:0000256" key="2">
    <source>
        <dbReference type="ARBA" id="ARBA00022723"/>
    </source>
</evidence>
<evidence type="ECO:0000256" key="1">
    <source>
        <dbReference type="ARBA" id="ARBA00022468"/>
    </source>
</evidence>
<sequence>MSTSKQSSDRNQKIILELAMARGNDACADCKARNPRWASHNLGIFICVNCASIHRKIGTHVTKIKSLTMDTWTKEQVEFMKQNGNVKCNAYYNPNEARNPPPANMSEFERDSELEKFIRSKYEYRRFVDKPAVVASKLGPSRTAASVSRPMSTPLTNASGSQMLGGSSSNRPSSSIAQPATSRTVSQPVAPPVAQAPPAVSSVNPPARGSSRYATALVPSTTMNPAPSPLQAGPSASVSNPTGVWADLVSIQQGSSQGQLPLQYQTPQQVSPQAPALSMQFQTMPQNTGYLGTSSPMQTLSPGLYPQYTGLSSQNWQATSVGPQYMGGNPSFGGAPQMSSPGGSIPTFQPQSSFGQQMLSPPTQHQQTPPQLYTPPQLFQPQPSMTQNSYQAPQQFQSTPSPLASMHMGGGSPAFLQQGAPLPQSSPMMFQQQQPTGMPPQGYFGQQQPMQYQQQPMQQNNNQYTGWMQTGPGGQTFQGGM</sequence>
<keyword evidence="4" id="KW-0862">Zinc</keyword>
<dbReference type="PRINTS" id="PR00405">
    <property type="entry name" value="REVINTRACTNG"/>
</dbReference>
<evidence type="ECO:0000256" key="3">
    <source>
        <dbReference type="ARBA" id="ARBA00022771"/>
    </source>
</evidence>
<dbReference type="Pfam" id="PF01412">
    <property type="entry name" value="ArfGap"/>
    <property type="match status" value="1"/>
</dbReference>
<evidence type="ECO:0000256" key="4">
    <source>
        <dbReference type="ARBA" id="ARBA00022833"/>
    </source>
</evidence>
<feature type="region of interest" description="Disordered" evidence="6">
    <location>
        <begin position="324"/>
        <end position="437"/>
    </location>
</feature>
<dbReference type="GO" id="GO:0005737">
    <property type="term" value="C:cytoplasm"/>
    <property type="evidence" value="ECO:0007669"/>
    <property type="project" value="TreeGrafter"/>
</dbReference>
<feature type="compositionally biased region" description="Low complexity" evidence="6">
    <location>
        <begin position="359"/>
        <end position="383"/>
    </location>
</feature>